<feature type="domain" description="Methyl-accepting transducer" evidence="8">
    <location>
        <begin position="614"/>
        <end position="850"/>
    </location>
</feature>
<reference evidence="10 11" key="1">
    <citation type="submission" date="2024-01" db="EMBL/GenBank/DDBJ databases">
        <title>Genomic insights into the taxonomy and metabolism of the cyanobacterium Pannus brasiliensis CCIBt3594.</title>
        <authorList>
            <person name="Machado M."/>
            <person name="Botero N.B."/>
            <person name="Andreote A.P.D."/>
            <person name="Feitosa A.M.T."/>
            <person name="Popin R."/>
            <person name="Sivonen K."/>
            <person name="Fiore M.F."/>
        </authorList>
    </citation>
    <scope>NUCLEOTIDE SEQUENCE [LARGE SCALE GENOMIC DNA]</scope>
    <source>
        <strain evidence="10 11">CCIBt3594</strain>
    </source>
</reference>
<evidence type="ECO:0000256" key="6">
    <source>
        <dbReference type="SAM" id="Phobius"/>
    </source>
</evidence>
<dbReference type="GO" id="GO:0016020">
    <property type="term" value="C:membrane"/>
    <property type="evidence" value="ECO:0007669"/>
    <property type="project" value="InterPro"/>
</dbReference>
<evidence type="ECO:0000256" key="2">
    <source>
        <dbReference type="ARBA" id="ARBA00029447"/>
    </source>
</evidence>
<dbReference type="PROSITE" id="PS50111">
    <property type="entry name" value="CHEMOTAXIS_TRANSDUC_2"/>
    <property type="match status" value="1"/>
</dbReference>
<dbReference type="SMART" id="SM00283">
    <property type="entry name" value="MA"/>
    <property type="match status" value="1"/>
</dbReference>
<dbReference type="InterPro" id="IPR029016">
    <property type="entry name" value="GAF-like_dom_sf"/>
</dbReference>
<evidence type="ECO:0000256" key="1">
    <source>
        <dbReference type="ARBA" id="ARBA00023224"/>
    </source>
</evidence>
<feature type="domain" description="HAMP" evidence="9">
    <location>
        <begin position="558"/>
        <end position="609"/>
    </location>
</feature>
<gene>
    <name evidence="10" type="ORF">V0288_23910</name>
</gene>
<dbReference type="SUPFAM" id="SSF55781">
    <property type="entry name" value="GAF domain-like"/>
    <property type="match status" value="2"/>
</dbReference>
<dbReference type="Pfam" id="PF00015">
    <property type="entry name" value="MCPsignal"/>
    <property type="match status" value="1"/>
</dbReference>
<dbReference type="CDD" id="cd06225">
    <property type="entry name" value="HAMP"/>
    <property type="match status" value="2"/>
</dbReference>
<dbReference type="FunFam" id="1.10.287.950:FF:000001">
    <property type="entry name" value="Methyl-accepting chemotaxis sensory transducer"/>
    <property type="match status" value="1"/>
</dbReference>
<comment type="caution">
    <text evidence="10">The sequence shown here is derived from an EMBL/GenBank/DDBJ whole genome shotgun (WGS) entry which is preliminary data.</text>
</comment>
<feature type="transmembrane region" description="Helical" evidence="6">
    <location>
        <begin position="72"/>
        <end position="98"/>
    </location>
</feature>
<evidence type="ECO:0000313" key="11">
    <source>
        <dbReference type="Proteomes" id="UP001328733"/>
    </source>
</evidence>
<protein>
    <submittedName>
        <fullName evidence="10">Methyl-accepting chemotaxis protein</fullName>
    </submittedName>
</protein>
<evidence type="ECO:0000256" key="3">
    <source>
        <dbReference type="PROSITE-ProRule" id="PRU00284"/>
    </source>
</evidence>
<dbReference type="GO" id="GO:0007165">
    <property type="term" value="P:signal transduction"/>
    <property type="evidence" value="ECO:0007669"/>
    <property type="project" value="UniProtKB-KW"/>
</dbReference>
<evidence type="ECO:0000259" key="8">
    <source>
        <dbReference type="PROSITE" id="PS50111"/>
    </source>
</evidence>
<sequence length="887" mass="96246">MTQTSPKPTPDPSEGDLPPLPLPIDAEVTPSPSEIQRYPGTAIAPEPSQERSLWEQIRDFCWDRRDLRQKAALSGFLMGLIPITIITASAYTISLNALQRQAGNPSAVERATDARGQLAGIPLLGLLLAGGAGAAAWFLADRATRPLRSMEKAVHQIGSGDWDTRVEVRGEDEFAILGSNINTLAARLQTLVNEQTRSVRQANLLAELSALAIDNPNANEEEAIAPLFSKALEGTRPLIGANRLVFYRLTGEGNGQVESESVESPYPSAAREKLALSPLPKELLEAYRAGQTRVLEDLSPSARVSADPLQSIPRLAVRSSLVVPVLPDGGLYGLLIAHRCDGPYSWTETEASFLRNVAERLSGGIERARVQIARREDARRAGLLKDITLKIAAALDSENVLDVAVRELREALNSDRAIVYRFFPDWSGTIIAESVDEHFPAAIGATIADPCFADRYVEKYRQGRVHATSDIYEAGLTECHLRQLEPFKVKANIVAPILNRGELLGLLIVHQCSAPRVWQTGEIDFMAQIATQTGLALERTDLIEQQRNAEEEQRLAREQIQTRALELLMEVDPVSRGDLTIRASVTEDEIGTIADSYNATIESLRRIVTQVQNATIQLARTTNVNESSVRALSQDATLQARDISEALARIQAMTESIEAVAANAEQAESAVEQATKTVEAGEDAMNRTVDGILAIRETVAETAKKVKRLGESSQKISKVVNLIGSFADQTNLLALNASIEAAHAGEEGRGFAVVAEEVRSLARQSASATAEIEALVASIQAETNEVVAAMEAGTEQVVLGTKLVDETRKSLNQITAVSIQINELVEAIARAAVEQSQTSRVVTQTMEQVAAISDKTSLEASQVSDSFKQLLEVALNLQESVRQFKVK</sequence>
<dbReference type="InterPro" id="IPR003018">
    <property type="entry name" value="GAF"/>
</dbReference>
<dbReference type="EMBL" id="JBAFSM010000079">
    <property type="protein sequence ID" value="MEG3440196.1"/>
    <property type="molecule type" value="Genomic_DNA"/>
</dbReference>
<feature type="domain" description="HAMP" evidence="9">
    <location>
        <begin position="141"/>
        <end position="193"/>
    </location>
</feature>
<dbReference type="PANTHER" id="PTHR32089:SF114">
    <property type="entry name" value="METHYL-ACCEPTING CHEMOTAXIS PROTEIN MCPB"/>
    <property type="match status" value="1"/>
</dbReference>
<keyword evidence="4" id="KW-0175">Coiled coil</keyword>
<dbReference type="Gene3D" id="1.10.287.950">
    <property type="entry name" value="Methyl-accepting chemotaxis protein"/>
    <property type="match status" value="1"/>
</dbReference>
<dbReference type="PROSITE" id="PS50046">
    <property type="entry name" value="PHYTOCHROME_2"/>
    <property type="match status" value="2"/>
</dbReference>
<evidence type="ECO:0000259" key="7">
    <source>
        <dbReference type="PROSITE" id="PS50046"/>
    </source>
</evidence>
<keyword evidence="6" id="KW-0812">Transmembrane</keyword>
<dbReference type="Gene3D" id="6.10.340.10">
    <property type="match status" value="1"/>
</dbReference>
<dbReference type="Gene3D" id="3.30.450.40">
    <property type="match status" value="2"/>
</dbReference>
<dbReference type="PROSITE" id="PS50885">
    <property type="entry name" value="HAMP"/>
    <property type="match status" value="2"/>
</dbReference>
<organism evidence="10 11">
    <name type="scientific">Pannus brasiliensis CCIBt3594</name>
    <dbReference type="NCBI Taxonomy" id="1427578"/>
    <lineage>
        <taxon>Bacteria</taxon>
        <taxon>Bacillati</taxon>
        <taxon>Cyanobacteriota</taxon>
        <taxon>Cyanophyceae</taxon>
        <taxon>Oscillatoriophycideae</taxon>
        <taxon>Chroococcales</taxon>
        <taxon>Microcystaceae</taxon>
        <taxon>Pannus</taxon>
    </lineage>
</organism>
<feature type="coiled-coil region" evidence="4">
    <location>
        <begin position="650"/>
        <end position="684"/>
    </location>
</feature>
<dbReference type="AlphaFoldDB" id="A0AAW9R1A1"/>
<evidence type="ECO:0000313" key="10">
    <source>
        <dbReference type="EMBL" id="MEG3440196.1"/>
    </source>
</evidence>
<feature type="transmembrane region" description="Helical" evidence="6">
    <location>
        <begin position="118"/>
        <end position="140"/>
    </location>
</feature>
<dbReference type="CDD" id="cd11386">
    <property type="entry name" value="MCP_signal"/>
    <property type="match status" value="1"/>
</dbReference>
<keyword evidence="6" id="KW-1133">Transmembrane helix</keyword>
<comment type="similarity">
    <text evidence="2">Belongs to the methyl-accepting chemotaxis (MCP) protein family.</text>
</comment>
<keyword evidence="11" id="KW-1185">Reference proteome</keyword>
<name>A0AAW9R1A1_9CHRO</name>
<keyword evidence="6" id="KW-0472">Membrane</keyword>
<accession>A0AAW9R1A1</accession>
<proteinExistence type="inferred from homology"/>
<dbReference type="RefSeq" id="WP_332867666.1">
    <property type="nucleotide sequence ID" value="NZ_JBAFSM010000079.1"/>
</dbReference>
<feature type="region of interest" description="Disordered" evidence="5">
    <location>
        <begin position="1"/>
        <end position="50"/>
    </location>
</feature>
<keyword evidence="1 3" id="KW-0807">Transducer</keyword>
<dbReference type="InterPro" id="IPR004089">
    <property type="entry name" value="MCPsignal_dom"/>
</dbReference>
<dbReference type="SUPFAM" id="SSF58104">
    <property type="entry name" value="Methyl-accepting chemotaxis protein (MCP) signaling domain"/>
    <property type="match status" value="1"/>
</dbReference>
<dbReference type="PANTHER" id="PTHR32089">
    <property type="entry name" value="METHYL-ACCEPTING CHEMOTAXIS PROTEIN MCPB"/>
    <property type="match status" value="1"/>
</dbReference>
<dbReference type="Proteomes" id="UP001328733">
    <property type="component" value="Unassembled WGS sequence"/>
</dbReference>
<feature type="domain" description="Phytochrome chromophore attachment site" evidence="7">
    <location>
        <begin position="223"/>
        <end position="360"/>
    </location>
</feature>
<dbReference type="InterPro" id="IPR003660">
    <property type="entry name" value="HAMP_dom"/>
</dbReference>
<dbReference type="GO" id="GO:0006935">
    <property type="term" value="P:chemotaxis"/>
    <property type="evidence" value="ECO:0007669"/>
    <property type="project" value="UniProtKB-ARBA"/>
</dbReference>
<dbReference type="SMART" id="SM00065">
    <property type="entry name" value="GAF"/>
    <property type="match status" value="2"/>
</dbReference>
<evidence type="ECO:0000256" key="4">
    <source>
        <dbReference type="SAM" id="Coils"/>
    </source>
</evidence>
<dbReference type="SUPFAM" id="SSF158472">
    <property type="entry name" value="HAMP domain-like"/>
    <property type="match status" value="1"/>
</dbReference>
<evidence type="ECO:0000259" key="9">
    <source>
        <dbReference type="PROSITE" id="PS50885"/>
    </source>
</evidence>
<dbReference type="SMART" id="SM00304">
    <property type="entry name" value="HAMP"/>
    <property type="match status" value="2"/>
</dbReference>
<dbReference type="Pfam" id="PF00672">
    <property type="entry name" value="HAMP"/>
    <property type="match status" value="2"/>
</dbReference>
<evidence type="ECO:0000256" key="5">
    <source>
        <dbReference type="SAM" id="MobiDB-lite"/>
    </source>
</evidence>
<dbReference type="Pfam" id="PF01590">
    <property type="entry name" value="GAF"/>
    <property type="match status" value="2"/>
</dbReference>
<dbReference type="InterPro" id="IPR016132">
    <property type="entry name" value="Phyto_chromo_attachment"/>
</dbReference>
<feature type="domain" description="Phytochrome chromophore attachment site" evidence="7">
    <location>
        <begin position="396"/>
        <end position="532"/>
    </location>
</feature>